<feature type="compositionally biased region" description="Low complexity" evidence="1">
    <location>
        <begin position="343"/>
        <end position="372"/>
    </location>
</feature>
<evidence type="ECO:0000256" key="2">
    <source>
        <dbReference type="SAM" id="Phobius"/>
    </source>
</evidence>
<feature type="region of interest" description="Disordered" evidence="1">
    <location>
        <begin position="1276"/>
        <end position="1381"/>
    </location>
</feature>
<feature type="region of interest" description="Disordered" evidence="1">
    <location>
        <begin position="321"/>
        <end position="374"/>
    </location>
</feature>
<feature type="transmembrane region" description="Helical" evidence="2">
    <location>
        <begin position="53"/>
        <end position="73"/>
    </location>
</feature>
<feature type="compositionally biased region" description="Basic and acidic residues" evidence="1">
    <location>
        <begin position="1129"/>
        <end position="1145"/>
    </location>
</feature>
<feature type="region of interest" description="Disordered" evidence="1">
    <location>
        <begin position="695"/>
        <end position="715"/>
    </location>
</feature>
<feature type="compositionally biased region" description="Polar residues" evidence="1">
    <location>
        <begin position="792"/>
        <end position="808"/>
    </location>
</feature>
<sequence length="1422" mass="154014">MQSGFLRYISRIGTAHLHPGFAKHRKGIPLFSVAFSTVFGFITPFVAALPDAIPPLLFLLPTLAFLPVLGHILHRHVSPLPPPSPSTTSKLRKKKPLKLPIVTQVSIPPPLPSPASSSVTSFPSSLSQTDKLHKDVEHEQEPVASSSCSAKHRFMSTDSGCTVTTSTVVNDVESPGPAIRQRAQLIRARLGNIVLTLLISQLFALVSQTVFLIYTLTTHSLILKIIQTLFTTISAFGIIFAFSLHGTHFPFPQPPGTRISVSVSISHQQRQDQPNNAQEPHYAEGEAGVSLRPRDMIHDVGDKRGLGFTFGRLGRIFGAKTNYEEPPTPLQDFPSQSSQQHGRFASISSSFSSPPRNTSSKSRSNSRLRSASEYQSNSILDISRDEEDFKEIQFAEIEDKGIALPELPSRAHIRSSSTIGGVSFGLGQLPSPPDTPRARINSHASSASTTVYSHTAPPPLPTPSWPHSFQPTIATLPIAAPMLDYTHDIDEEEEQVRIGMVTPAEKPNFTIPDFFTERCGRDGESDRYRHDLDAVYAVAMSGEVVDTAVSEPGHGHVGFSGLSVEDFPISEEVDEKRTHHQQLSEGAGFVEDEGLDSWSRSSTPTPTSPPMRDTPTPTPAPTPTPRSPIFGSSWMSLTKSRSTMSLSMSFHSGSGAGAQSGSGLGRPSGSISPRLVQGVGKKAERIRERLMRGTKSPVLGGNHERTGSEESEMDMQRVEGMKGLEFVEEEDAGGKENERVGWRGRKGHKRMGTWGSGGTLSGSGGAKSPTLIVTSPASPILGGGEWDWYPFTSKSRSSHTLDSTTNTNPKKKRDRGANPTGTSIELLSPTLASSSSTSVEPACETADFVDLTDPFASPTPGFTLPKWIGNNGSGQSVSDVGHYGTYHYAGGSSSWCGDGGLKGKGKEKAKEGYGWEDAEEGLTGFNDHYRGIGGKSRSSAQWGKLPPVPPIPTHVVTSSASDLGHYGYEIMRKREKNQASTSTSGVGVVGRKARKKRPDSPMPMKLIPSRGVGGGTIERVVGDSEKRCEVENVEMDESVEVDDEIPERPGSPVPPSTPGSPMAFVGPELSTSMSMATSGGVVDDILGGGLGRKKGSTKKSQGQTSRTRARNGSPVPIPFRRRNTGASRSRREDRRGEGTSHREGEGDGDGLEGLDLEEVLLAQRLLRRLNSDEEMGCGALALALRRMGVSTLSAEQRALDASSHVNRDRVTNTKSNFTHTRTRRRITTMGKKQNKEGKSSDVKTPPVNAVQNRDIMQRMNFLWQASVYLENLAGGSGALERGKGRGDGRRRREEEEEEEEKSEGEDGREGFGEECSTTRRIPAPRNVQSQPSIPDPSTSITPIPIEAKSRSTDAPDAHTSRLPDVTRREPTDEAATTRLTRHEIKKKRKVVVRQQPVFARRSEGHVVFRGVEPVDMEGVYCA</sequence>
<protein>
    <recommendedName>
        <fullName evidence="5">Transmembrane protein</fullName>
    </recommendedName>
</protein>
<feature type="region of interest" description="Disordered" evidence="1">
    <location>
        <begin position="746"/>
        <end position="767"/>
    </location>
</feature>
<feature type="compositionally biased region" description="Low complexity" evidence="1">
    <location>
        <begin position="114"/>
        <end position="127"/>
    </location>
</feature>
<keyword evidence="2" id="KW-1133">Transmembrane helix</keyword>
<proteinExistence type="predicted"/>
<keyword evidence="4" id="KW-1185">Reference proteome</keyword>
<evidence type="ECO:0000256" key="1">
    <source>
        <dbReference type="SAM" id="MobiDB-lite"/>
    </source>
</evidence>
<dbReference type="EMBL" id="JANIEX010000123">
    <property type="protein sequence ID" value="KAJ3572910.1"/>
    <property type="molecule type" value="Genomic_DNA"/>
</dbReference>
<feature type="region of interest" description="Disordered" evidence="1">
    <location>
        <begin position="651"/>
        <end position="681"/>
    </location>
</feature>
<feature type="compositionally biased region" description="Basic and acidic residues" evidence="1">
    <location>
        <begin position="702"/>
        <end position="715"/>
    </location>
</feature>
<feature type="compositionally biased region" description="Low complexity" evidence="1">
    <location>
        <begin position="599"/>
        <end position="615"/>
    </location>
</feature>
<reference evidence="3" key="1">
    <citation type="submission" date="2022-07" db="EMBL/GenBank/DDBJ databases">
        <title>Genome Sequence of Leucocoprinus birnbaumii.</title>
        <authorList>
            <person name="Buettner E."/>
        </authorList>
    </citation>
    <scope>NUCLEOTIDE SEQUENCE</scope>
    <source>
        <strain evidence="3">VT141</strain>
    </source>
</reference>
<dbReference type="Proteomes" id="UP001213000">
    <property type="component" value="Unassembled WGS sequence"/>
</dbReference>
<evidence type="ECO:0008006" key="5">
    <source>
        <dbReference type="Google" id="ProtNLM"/>
    </source>
</evidence>
<accession>A0AAD5YYH3</accession>
<feature type="region of interest" description="Disordered" evidence="1">
    <location>
        <begin position="107"/>
        <end position="149"/>
    </location>
</feature>
<feature type="compositionally biased region" description="Acidic residues" evidence="1">
    <location>
        <begin position="1294"/>
        <end position="1303"/>
    </location>
</feature>
<feature type="region of interest" description="Disordered" evidence="1">
    <location>
        <begin position="572"/>
        <end position="633"/>
    </location>
</feature>
<organism evidence="3 4">
    <name type="scientific">Leucocoprinus birnbaumii</name>
    <dbReference type="NCBI Taxonomy" id="56174"/>
    <lineage>
        <taxon>Eukaryota</taxon>
        <taxon>Fungi</taxon>
        <taxon>Dikarya</taxon>
        <taxon>Basidiomycota</taxon>
        <taxon>Agaricomycotina</taxon>
        <taxon>Agaricomycetes</taxon>
        <taxon>Agaricomycetidae</taxon>
        <taxon>Agaricales</taxon>
        <taxon>Agaricineae</taxon>
        <taxon>Agaricaceae</taxon>
        <taxon>Leucocoprinus</taxon>
    </lineage>
</organism>
<name>A0AAD5YYH3_9AGAR</name>
<feature type="region of interest" description="Disordered" evidence="1">
    <location>
        <begin position="975"/>
        <end position="1152"/>
    </location>
</feature>
<feature type="compositionally biased region" description="Gly residues" evidence="1">
    <location>
        <begin position="654"/>
        <end position="666"/>
    </location>
</feature>
<feature type="compositionally biased region" description="Low complexity" evidence="1">
    <location>
        <begin position="1328"/>
        <end position="1345"/>
    </location>
</feature>
<feature type="compositionally biased region" description="Pro residues" evidence="1">
    <location>
        <begin position="616"/>
        <end position="626"/>
    </location>
</feature>
<feature type="compositionally biased region" description="Basic and acidic residues" evidence="1">
    <location>
        <begin position="1347"/>
        <end position="1371"/>
    </location>
</feature>
<keyword evidence="2" id="KW-0472">Membrane</keyword>
<feature type="compositionally biased region" description="Basic and acidic residues" evidence="1">
    <location>
        <begin position="1020"/>
        <end position="1030"/>
    </location>
</feature>
<keyword evidence="2" id="KW-0812">Transmembrane</keyword>
<feature type="compositionally biased region" description="Basic and acidic residues" evidence="1">
    <location>
        <begin position="1280"/>
        <end position="1293"/>
    </location>
</feature>
<feature type="compositionally biased region" description="Acidic residues" evidence="1">
    <location>
        <begin position="1031"/>
        <end position="1045"/>
    </location>
</feature>
<evidence type="ECO:0000313" key="4">
    <source>
        <dbReference type="Proteomes" id="UP001213000"/>
    </source>
</evidence>
<comment type="caution">
    <text evidence="3">The sequence shown here is derived from an EMBL/GenBank/DDBJ whole genome shotgun (WGS) entry which is preliminary data.</text>
</comment>
<feature type="compositionally biased region" description="Gly residues" evidence="1">
    <location>
        <begin position="754"/>
        <end position="765"/>
    </location>
</feature>
<feature type="compositionally biased region" description="Pro residues" evidence="1">
    <location>
        <begin position="1049"/>
        <end position="1058"/>
    </location>
</feature>
<evidence type="ECO:0000313" key="3">
    <source>
        <dbReference type="EMBL" id="KAJ3572910.1"/>
    </source>
</evidence>
<feature type="compositionally biased region" description="Basic and acidic residues" evidence="1">
    <location>
        <begin position="130"/>
        <end position="141"/>
    </location>
</feature>
<gene>
    <name evidence="3" type="ORF">NP233_g2768</name>
</gene>
<feature type="transmembrane region" description="Helical" evidence="2">
    <location>
        <begin position="28"/>
        <end position="47"/>
    </location>
</feature>
<feature type="transmembrane region" description="Helical" evidence="2">
    <location>
        <begin position="190"/>
        <end position="215"/>
    </location>
</feature>
<feature type="region of interest" description="Disordered" evidence="1">
    <location>
        <begin position="792"/>
        <end position="822"/>
    </location>
</feature>
<feature type="transmembrane region" description="Helical" evidence="2">
    <location>
        <begin position="221"/>
        <end position="244"/>
    </location>
</feature>